<dbReference type="EMBL" id="CADCTN010000069">
    <property type="protein sequence ID" value="CAA9230809.1"/>
    <property type="molecule type" value="Genomic_DNA"/>
</dbReference>
<reference evidence="2" key="1">
    <citation type="submission" date="2020-02" db="EMBL/GenBank/DDBJ databases">
        <authorList>
            <person name="Meier V. D."/>
        </authorList>
    </citation>
    <scope>NUCLEOTIDE SEQUENCE</scope>
    <source>
        <strain evidence="2">AVDCRST_MAG52</strain>
    </source>
</reference>
<organism evidence="2">
    <name type="scientific">uncultured Blastococcus sp</name>
    <dbReference type="NCBI Taxonomy" id="217144"/>
    <lineage>
        <taxon>Bacteria</taxon>
        <taxon>Bacillati</taxon>
        <taxon>Actinomycetota</taxon>
        <taxon>Actinomycetes</taxon>
        <taxon>Geodermatophilales</taxon>
        <taxon>Geodermatophilaceae</taxon>
        <taxon>Blastococcus</taxon>
        <taxon>environmental samples</taxon>
    </lineage>
</organism>
<gene>
    <name evidence="2" type="ORF">AVDCRST_MAG52-977</name>
</gene>
<protein>
    <submittedName>
        <fullName evidence="2">Methyl-accepting chemotaxis sensor/transducer protein</fullName>
    </submittedName>
</protein>
<feature type="non-terminal residue" evidence="2">
    <location>
        <position position="1"/>
    </location>
</feature>
<sequence length="100" mass="11358">GRHHRGGGRDRGDQRDRGADLRPADHHRLRGGGADGHHQRDVPVGAGGRGWDDGDRQQHHRRLHRRRLHHPGAGPDPHRRRRAVPHGRRSADHGRKVHLL</sequence>
<feature type="compositionally biased region" description="Basic and acidic residues" evidence="1">
    <location>
        <begin position="7"/>
        <end position="26"/>
    </location>
</feature>
<feature type="compositionally biased region" description="Basic residues" evidence="1">
    <location>
        <begin position="78"/>
        <end position="88"/>
    </location>
</feature>
<accession>A0A6J4HQC6</accession>
<feature type="non-terminal residue" evidence="2">
    <location>
        <position position="100"/>
    </location>
</feature>
<feature type="region of interest" description="Disordered" evidence="1">
    <location>
        <begin position="1"/>
        <end position="100"/>
    </location>
</feature>
<evidence type="ECO:0000256" key="1">
    <source>
        <dbReference type="SAM" id="MobiDB-lite"/>
    </source>
</evidence>
<evidence type="ECO:0000313" key="2">
    <source>
        <dbReference type="EMBL" id="CAA9230809.1"/>
    </source>
</evidence>
<dbReference type="AlphaFoldDB" id="A0A6J4HQC6"/>
<feature type="compositionally biased region" description="Basic residues" evidence="1">
    <location>
        <begin position="58"/>
        <end position="70"/>
    </location>
</feature>
<proteinExistence type="predicted"/>
<name>A0A6J4HQC6_9ACTN</name>